<feature type="compositionally biased region" description="Basic and acidic residues" evidence="1">
    <location>
        <begin position="49"/>
        <end position="63"/>
    </location>
</feature>
<comment type="caution">
    <text evidence="2">The sequence shown here is derived from an EMBL/GenBank/DDBJ whole genome shotgun (WGS) entry which is preliminary data.</text>
</comment>
<protein>
    <submittedName>
        <fullName evidence="2">Uncharacterized protein</fullName>
    </submittedName>
</protein>
<feature type="compositionally biased region" description="Basic and acidic residues" evidence="1">
    <location>
        <begin position="119"/>
        <end position="128"/>
    </location>
</feature>
<feature type="compositionally biased region" description="Acidic residues" evidence="1">
    <location>
        <begin position="1"/>
        <end position="15"/>
    </location>
</feature>
<proteinExistence type="predicted"/>
<dbReference type="Proteomes" id="UP001222325">
    <property type="component" value="Unassembled WGS sequence"/>
</dbReference>
<dbReference type="EMBL" id="JARJCN010000058">
    <property type="protein sequence ID" value="KAJ7079714.1"/>
    <property type="molecule type" value="Genomic_DNA"/>
</dbReference>
<evidence type="ECO:0000256" key="1">
    <source>
        <dbReference type="SAM" id="MobiDB-lite"/>
    </source>
</evidence>
<reference evidence="2" key="1">
    <citation type="submission" date="2023-03" db="EMBL/GenBank/DDBJ databases">
        <title>Massive genome expansion in bonnet fungi (Mycena s.s.) driven by repeated elements and novel gene families across ecological guilds.</title>
        <authorList>
            <consortium name="Lawrence Berkeley National Laboratory"/>
            <person name="Harder C.B."/>
            <person name="Miyauchi S."/>
            <person name="Viragh M."/>
            <person name="Kuo A."/>
            <person name="Thoen E."/>
            <person name="Andreopoulos B."/>
            <person name="Lu D."/>
            <person name="Skrede I."/>
            <person name="Drula E."/>
            <person name="Henrissat B."/>
            <person name="Morin E."/>
            <person name="Kohler A."/>
            <person name="Barry K."/>
            <person name="LaButti K."/>
            <person name="Morin E."/>
            <person name="Salamov A."/>
            <person name="Lipzen A."/>
            <person name="Mereny Z."/>
            <person name="Hegedus B."/>
            <person name="Baldrian P."/>
            <person name="Stursova M."/>
            <person name="Weitz H."/>
            <person name="Taylor A."/>
            <person name="Grigoriev I.V."/>
            <person name="Nagy L.G."/>
            <person name="Martin F."/>
            <person name="Kauserud H."/>
        </authorList>
    </citation>
    <scope>NUCLEOTIDE SEQUENCE</scope>
    <source>
        <strain evidence="2">CBHHK173m</strain>
    </source>
</reference>
<sequence length="128" mass="13528">MLEVPEAQEENESSSESEVGTEPRLKGEVIWDVAPGIGALWSNLRVGGGRREAGGRRSVVKAESRRRKAGGGRREAGGGRREAGGGRREAGGGRREAGGGPRKGGHEWPLANNDLAPEGDQKPQQKPI</sequence>
<feature type="region of interest" description="Disordered" evidence="1">
    <location>
        <begin position="47"/>
        <end position="128"/>
    </location>
</feature>
<keyword evidence="3" id="KW-1185">Reference proteome</keyword>
<feature type="compositionally biased region" description="Basic and acidic residues" evidence="1">
    <location>
        <begin position="72"/>
        <end position="97"/>
    </location>
</feature>
<accession>A0AAD6XM69</accession>
<organism evidence="2 3">
    <name type="scientific">Mycena belliarum</name>
    <dbReference type="NCBI Taxonomy" id="1033014"/>
    <lineage>
        <taxon>Eukaryota</taxon>
        <taxon>Fungi</taxon>
        <taxon>Dikarya</taxon>
        <taxon>Basidiomycota</taxon>
        <taxon>Agaricomycotina</taxon>
        <taxon>Agaricomycetes</taxon>
        <taxon>Agaricomycetidae</taxon>
        <taxon>Agaricales</taxon>
        <taxon>Marasmiineae</taxon>
        <taxon>Mycenaceae</taxon>
        <taxon>Mycena</taxon>
    </lineage>
</organism>
<feature type="region of interest" description="Disordered" evidence="1">
    <location>
        <begin position="1"/>
        <end position="27"/>
    </location>
</feature>
<dbReference type="AlphaFoldDB" id="A0AAD6XM69"/>
<evidence type="ECO:0000313" key="3">
    <source>
        <dbReference type="Proteomes" id="UP001222325"/>
    </source>
</evidence>
<name>A0AAD6XM69_9AGAR</name>
<evidence type="ECO:0000313" key="2">
    <source>
        <dbReference type="EMBL" id="KAJ7079714.1"/>
    </source>
</evidence>
<gene>
    <name evidence="2" type="ORF">B0H15DRAFT_804281</name>
</gene>